<gene>
    <name evidence="4" type="ORF">ICT70_02605</name>
</gene>
<dbReference type="InterPro" id="IPR050595">
    <property type="entry name" value="Bact_response_regulator"/>
</dbReference>
<dbReference type="InterPro" id="IPR001789">
    <property type="entry name" value="Sig_transdc_resp-reg_receiver"/>
</dbReference>
<reference evidence="4" key="1">
    <citation type="submission" date="2020-09" db="EMBL/GenBank/DDBJ databases">
        <title>Pelobacter alkaliphilus sp. nov., a novel anaerobic arsenate-reducing bacterium from terrestrial mud volcano.</title>
        <authorList>
            <person name="Khomyakova M.A."/>
            <person name="Merkel A.Y."/>
            <person name="Slobodkin A.I."/>
        </authorList>
    </citation>
    <scope>NUCLEOTIDE SEQUENCE</scope>
    <source>
        <strain evidence="4">M08fum</strain>
    </source>
</reference>
<dbReference type="EMBL" id="JACWUN010000002">
    <property type="protein sequence ID" value="MBD1399551.1"/>
    <property type="molecule type" value="Genomic_DNA"/>
</dbReference>
<organism evidence="4 5">
    <name type="scientific">Pelovirga terrestris</name>
    <dbReference type="NCBI Taxonomy" id="2771352"/>
    <lineage>
        <taxon>Bacteria</taxon>
        <taxon>Pseudomonadati</taxon>
        <taxon>Thermodesulfobacteriota</taxon>
        <taxon>Desulfuromonadia</taxon>
        <taxon>Geobacterales</taxon>
        <taxon>Geobacteraceae</taxon>
        <taxon>Pelovirga</taxon>
    </lineage>
</organism>
<keyword evidence="1" id="KW-0597">Phosphoprotein</keyword>
<sequence length="126" mass="14478">MQEKTALLLDDDVEHRQQMMEVLTSMGYVVHMFANPISYMLRREGHFCSENKHCFDLILVGNRLPGMSGIDFLQRLKRGGCCLPDHYKAVFCSDLSQEQQQQITALGCCFFTKPTSPEDIRAWLDT</sequence>
<dbReference type="PANTHER" id="PTHR44591:SF25">
    <property type="entry name" value="CHEMOTAXIS TWO-COMPONENT RESPONSE REGULATOR"/>
    <property type="match status" value="1"/>
</dbReference>
<dbReference type="PROSITE" id="PS50110">
    <property type="entry name" value="RESPONSE_REGULATORY"/>
    <property type="match status" value="1"/>
</dbReference>
<evidence type="ECO:0000313" key="4">
    <source>
        <dbReference type="EMBL" id="MBD1399551.1"/>
    </source>
</evidence>
<evidence type="ECO:0000256" key="1">
    <source>
        <dbReference type="ARBA" id="ARBA00022553"/>
    </source>
</evidence>
<feature type="domain" description="Response regulatory" evidence="3">
    <location>
        <begin position="5"/>
        <end position="126"/>
    </location>
</feature>
<evidence type="ECO:0000256" key="2">
    <source>
        <dbReference type="PROSITE-ProRule" id="PRU00169"/>
    </source>
</evidence>
<dbReference type="Gene3D" id="3.40.50.2300">
    <property type="match status" value="1"/>
</dbReference>
<dbReference type="InterPro" id="IPR011006">
    <property type="entry name" value="CheY-like_superfamily"/>
</dbReference>
<dbReference type="Proteomes" id="UP000632828">
    <property type="component" value="Unassembled WGS sequence"/>
</dbReference>
<name>A0A8J6QNH1_9BACT</name>
<evidence type="ECO:0000313" key="5">
    <source>
        <dbReference type="Proteomes" id="UP000632828"/>
    </source>
</evidence>
<comment type="caution">
    <text evidence="2">Lacks conserved residue(s) required for the propagation of feature annotation.</text>
</comment>
<dbReference type="SUPFAM" id="SSF52172">
    <property type="entry name" value="CheY-like"/>
    <property type="match status" value="1"/>
</dbReference>
<dbReference type="GO" id="GO:0000160">
    <property type="term" value="P:phosphorelay signal transduction system"/>
    <property type="evidence" value="ECO:0007669"/>
    <property type="project" value="InterPro"/>
</dbReference>
<dbReference type="CDD" id="cd00156">
    <property type="entry name" value="REC"/>
    <property type="match status" value="1"/>
</dbReference>
<dbReference type="SMART" id="SM00448">
    <property type="entry name" value="REC"/>
    <property type="match status" value="1"/>
</dbReference>
<accession>A0A8J6QNH1</accession>
<proteinExistence type="predicted"/>
<dbReference type="PANTHER" id="PTHR44591">
    <property type="entry name" value="STRESS RESPONSE REGULATOR PROTEIN 1"/>
    <property type="match status" value="1"/>
</dbReference>
<dbReference type="AlphaFoldDB" id="A0A8J6QNH1"/>
<keyword evidence="5" id="KW-1185">Reference proteome</keyword>
<dbReference type="RefSeq" id="WP_191153824.1">
    <property type="nucleotide sequence ID" value="NZ_JACWUN010000002.1"/>
</dbReference>
<protein>
    <submittedName>
        <fullName evidence="4">Response regulator</fullName>
    </submittedName>
</protein>
<dbReference type="Pfam" id="PF00072">
    <property type="entry name" value="Response_reg"/>
    <property type="match status" value="1"/>
</dbReference>
<evidence type="ECO:0000259" key="3">
    <source>
        <dbReference type="PROSITE" id="PS50110"/>
    </source>
</evidence>
<comment type="caution">
    <text evidence="4">The sequence shown here is derived from an EMBL/GenBank/DDBJ whole genome shotgun (WGS) entry which is preliminary data.</text>
</comment>